<keyword evidence="7" id="KW-0325">Glycoprotein</keyword>
<evidence type="ECO:0000256" key="4">
    <source>
        <dbReference type="ARBA" id="ARBA00022729"/>
    </source>
</evidence>
<name>A0A8K0K9H9_LADFU</name>
<dbReference type="PANTHER" id="PTHR11247">
    <property type="entry name" value="PALMITOYL-PROTEIN THIOESTERASE/DOLICHYLDIPHOSPHATASE 1"/>
    <property type="match status" value="1"/>
</dbReference>
<keyword evidence="4 10" id="KW-0732">Signal</keyword>
<dbReference type="GO" id="GO:0006898">
    <property type="term" value="P:receptor-mediated endocytosis"/>
    <property type="evidence" value="ECO:0007669"/>
    <property type="project" value="TreeGrafter"/>
</dbReference>
<comment type="caution">
    <text evidence="11">The sequence shown here is derived from an EMBL/GenBank/DDBJ whole genome shotgun (WGS) entry which is preliminary data.</text>
</comment>
<evidence type="ECO:0000313" key="12">
    <source>
        <dbReference type="Proteomes" id="UP000792457"/>
    </source>
</evidence>
<protein>
    <recommendedName>
        <fullName evidence="3">Palmitoyl-protein thioesterase 1</fullName>
        <ecNumber evidence="2">3.1.2.22</ecNumber>
    </recommendedName>
    <alternativeName>
        <fullName evidence="8">Palmitoyl-protein hydrolase 1</fullName>
    </alternativeName>
</protein>
<comment type="catalytic activity">
    <reaction evidence="9">
        <text>S-hexadecanoyl-L-cysteinyl-[protein] + H2O = L-cysteinyl-[protein] + hexadecanoate + H(+)</text>
        <dbReference type="Rhea" id="RHEA:19233"/>
        <dbReference type="Rhea" id="RHEA-COMP:10131"/>
        <dbReference type="Rhea" id="RHEA-COMP:11032"/>
        <dbReference type="ChEBI" id="CHEBI:7896"/>
        <dbReference type="ChEBI" id="CHEBI:15377"/>
        <dbReference type="ChEBI" id="CHEBI:15378"/>
        <dbReference type="ChEBI" id="CHEBI:29950"/>
        <dbReference type="ChEBI" id="CHEBI:74151"/>
        <dbReference type="EC" id="3.1.2.22"/>
    </reaction>
    <physiologicalReaction direction="left-to-right" evidence="9">
        <dbReference type="Rhea" id="RHEA:19234"/>
    </physiologicalReaction>
</comment>
<dbReference type="OrthoDB" id="10263094at2759"/>
<evidence type="ECO:0000256" key="10">
    <source>
        <dbReference type="SAM" id="SignalP"/>
    </source>
</evidence>
<evidence type="ECO:0000256" key="7">
    <source>
        <dbReference type="ARBA" id="ARBA00023180"/>
    </source>
</evidence>
<dbReference type="PANTHER" id="PTHR11247:SF8">
    <property type="entry name" value="PALMITOYL-PROTEIN THIOESTERASE 1"/>
    <property type="match status" value="1"/>
</dbReference>
<keyword evidence="5" id="KW-0378">Hydrolase</keyword>
<dbReference type="InterPro" id="IPR002472">
    <property type="entry name" value="Palm_thioest"/>
</dbReference>
<dbReference type="SUPFAM" id="SSF53474">
    <property type="entry name" value="alpha/beta-Hydrolases"/>
    <property type="match status" value="2"/>
</dbReference>
<evidence type="ECO:0000256" key="1">
    <source>
        <dbReference type="ARBA" id="ARBA00010758"/>
    </source>
</evidence>
<dbReference type="EMBL" id="KZ308467">
    <property type="protein sequence ID" value="KAG8230141.1"/>
    <property type="molecule type" value="Genomic_DNA"/>
</dbReference>
<evidence type="ECO:0000256" key="8">
    <source>
        <dbReference type="ARBA" id="ARBA00031934"/>
    </source>
</evidence>
<reference evidence="11" key="1">
    <citation type="submission" date="2013-04" db="EMBL/GenBank/DDBJ databases">
        <authorList>
            <person name="Qu J."/>
            <person name="Murali S.C."/>
            <person name="Bandaranaike D."/>
            <person name="Bellair M."/>
            <person name="Blankenburg K."/>
            <person name="Chao H."/>
            <person name="Dinh H."/>
            <person name="Doddapaneni H."/>
            <person name="Downs B."/>
            <person name="Dugan-Rocha S."/>
            <person name="Elkadiri S."/>
            <person name="Gnanaolivu R.D."/>
            <person name="Hernandez B."/>
            <person name="Javaid M."/>
            <person name="Jayaseelan J.C."/>
            <person name="Lee S."/>
            <person name="Li M."/>
            <person name="Ming W."/>
            <person name="Munidasa M."/>
            <person name="Muniz J."/>
            <person name="Nguyen L."/>
            <person name="Ongeri F."/>
            <person name="Osuji N."/>
            <person name="Pu L.-L."/>
            <person name="Puazo M."/>
            <person name="Qu C."/>
            <person name="Quiroz J."/>
            <person name="Raj R."/>
            <person name="Weissenberger G."/>
            <person name="Xin Y."/>
            <person name="Zou X."/>
            <person name="Han Y."/>
            <person name="Richards S."/>
            <person name="Worley K."/>
            <person name="Muzny D."/>
            <person name="Gibbs R."/>
        </authorList>
    </citation>
    <scope>NUCLEOTIDE SEQUENCE</scope>
    <source>
        <strain evidence="11">Sampled in the wild</strain>
    </source>
</reference>
<evidence type="ECO:0000256" key="9">
    <source>
        <dbReference type="ARBA" id="ARBA00047409"/>
    </source>
</evidence>
<dbReference type="InterPro" id="IPR029058">
    <property type="entry name" value="AB_hydrolase_fold"/>
</dbReference>
<dbReference type="Pfam" id="PF02089">
    <property type="entry name" value="Palm_thioest"/>
    <property type="match status" value="2"/>
</dbReference>
<dbReference type="FunFam" id="3.40.50.1820:FF:000107">
    <property type="entry name" value="Palmitoyl-protein thioesterase 1"/>
    <property type="match status" value="1"/>
</dbReference>
<dbReference type="Gene3D" id="3.40.50.1820">
    <property type="entry name" value="alpha/beta hydrolase"/>
    <property type="match status" value="2"/>
</dbReference>
<proteinExistence type="inferred from homology"/>
<evidence type="ECO:0000256" key="2">
    <source>
        <dbReference type="ARBA" id="ARBA00012423"/>
    </source>
</evidence>
<dbReference type="AlphaFoldDB" id="A0A8K0K9H9"/>
<sequence>MFKMENQFYVLTFLAVYSFGLSTGNEGPIPIVLWHGMGDNCCNSGSMGAIKGMLEDNIAGVYVKSIMIGNNPIEDTENSLFLNANTQVEMACDMISKDPKLSQGYNGIGFSQGGQFLRALAQRCPSPPMINLISVGGQHQGVYGLPHCYYPNHKWCDYIRKILNFGAYFKWVQNSLVQAEYWHDPINEDSYKKGSIFLADINNEDVVNKTYIQQLTKLENFVMVKFNNDTMVEPRESEWFEFYAPGQGKNITPLRESKIYTQDRLGLRQMDKAGKLHFLALDGEHLQFEEEWWVQNSLVQAEYWHDPINEDSYKKGSIFLADINNEDVVNKTYIQQLTKLENFVMVKFNNDTMVEPRESEWFEFYAPGQGKNITPLRESKIYTQDRLGLRQMDKAGKLHFLALDGEHLQFEEEWFIENIVKRFLL</sequence>
<gene>
    <name evidence="11" type="ORF">J437_LFUL010633</name>
</gene>
<dbReference type="GO" id="GO:0008474">
    <property type="term" value="F:palmitoyl-(protein) hydrolase activity"/>
    <property type="evidence" value="ECO:0007669"/>
    <property type="project" value="UniProtKB-EC"/>
</dbReference>
<keyword evidence="6" id="KW-1015">Disulfide bond</keyword>
<feature type="signal peptide" evidence="10">
    <location>
        <begin position="1"/>
        <end position="24"/>
    </location>
</feature>
<accession>A0A8K0K9H9</accession>
<dbReference type="PRINTS" id="PR00414">
    <property type="entry name" value="PPTHIESTRASE"/>
</dbReference>
<feature type="chain" id="PRO_5035428456" description="Palmitoyl-protein thioesterase 1" evidence="10">
    <location>
        <begin position="25"/>
        <end position="425"/>
    </location>
</feature>
<dbReference type="Proteomes" id="UP000792457">
    <property type="component" value="Unassembled WGS sequence"/>
</dbReference>
<evidence type="ECO:0000313" key="11">
    <source>
        <dbReference type="EMBL" id="KAG8230141.1"/>
    </source>
</evidence>
<reference evidence="11" key="2">
    <citation type="submission" date="2017-10" db="EMBL/GenBank/DDBJ databases">
        <title>Ladona fulva Genome sequencing and assembly.</title>
        <authorList>
            <person name="Murali S."/>
            <person name="Richards S."/>
            <person name="Bandaranaike D."/>
            <person name="Bellair M."/>
            <person name="Blankenburg K."/>
            <person name="Chao H."/>
            <person name="Dinh H."/>
            <person name="Doddapaneni H."/>
            <person name="Dugan-Rocha S."/>
            <person name="Elkadiri S."/>
            <person name="Gnanaolivu R."/>
            <person name="Hernandez B."/>
            <person name="Skinner E."/>
            <person name="Javaid M."/>
            <person name="Lee S."/>
            <person name="Li M."/>
            <person name="Ming W."/>
            <person name="Munidasa M."/>
            <person name="Muniz J."/>
            <person name="Nguyen L."/>
            <person name="Hughes D."/>
            <person name="Osuji N."/>
            <person name="Pu L.-L."/>
            <person name="Puazo M."/>
            <person name="Qu C."/>
            <person name="Quiroz J."/>
            <person name="Raj R."/>
            <person name="Weissenberger G."/>
            <person name="Xin Y."/>
            <person name="Zou X."/>
            <person name="Han Y."/>
            <person name="Worley K."/>
            <person name="Muzny D."/>
            <person name="Gibbs R."/>
        </authorList>
    </citation>
    <scope>NUCLEOTIDE SEQUENCE</scope>
    <source>
        <strain evidence="11">Sampled in the wild</strain>
    </source>
</reference>
<dbReference type="EC" id="3.1.2.22" evidence="2"/>
<comment type="similarity">
    <text evidence="1">Belongs to the palmitoyl-protein thioesterase family.</text>
</comment>
<evidence type="ECO:0000256" key="3">
    <source>
        <dbReference type="ARBA" id="ARBA00014212"/>
    </source>
</evidence>
<keyword evidence="12" id="KW-1185">Reference proteome</keyword>
<evidence type="ECO:0000256" key="5">
    <source>
        <dbReference type="ARBA" id="ARBA00022801"/>
    </source>
</evidence>
<organism evidence="11 12">
    <name type="scientific">Ladona fulva</name>
    <name type="common">Scarce chaser dragonfly</name>
    <name type="synonym">Libellula fulva</name>
    <dbReference type="NCBI Taxonomy" id="123851"/>
    <lineage>
        <taxon>Eukaryota</taxon>
        <taxon>Metazoa</taxon>
        <taxon>Ecdysozoa</taxon>
        <taxon>Arthropoda</taxon>
        <taxon>Hexapoda</taxon>
        <taxon>Insecta</taxon>
        <taxon>Pterygota</taxon>
        <taxon>Palaeoptera</taxon>
        <taxon>Odonata</taxon>
        <taxon>Epiprocta</taxon>
        <taxon>Anisoptera</taxon>
        <taxon>Libelluloidea</taxon>
        <taxon>Libellulidae</taxon>
        <taxon>Ladona</taxon>
    </lineage>
</organism>
<dbReference type="GO" id="GO:0005764">
    <property type="term" value="C:lysosome"/>
    <property type="evidence" value="ECO:0007669"/>
    <property type="project" value="TreeGrafter"/>
</dbReference>
<evidence type="ECO:0000256" key="6">
    <source>
        <dbReference type="ARBA" id="ARBA00023157"/>
    </source>
</evidence>